<evidence type="ECO:0000313" key="1">
    <source>
        <dbReference type="EMBL" id="KGH26074.1"/>
    </source>
</evidence>
<accession>A0A096F7X7</accession>
<organism evidence="1 2">
    <name type="scientific">Comamonas testosteroni</name>
    <name type="common">Pseudomonas testosteroni</name>
    <dbReference type="NCBI Taxonomy" id="285"/>
    <lineage>
        <taxon>Bacteria</taxon>
        <taxon>Pseudomonadati</taxon>
        <taxon>Pseudomonadota</taxon>
        <taxon>Betaproteobacteria</taxon>
        <taxon>Burkholderiales</taxon>
        <taxon>Comamonadaceae</taxon>
        <taxon>Comamonas</taxon>
    </lineage>
</organism>
<gene>
    <name evidence="1" type="ORF">P353_23010</name>
</gene>
<dbReference type="EMBL" id="AWOR01000077">
    <property type="protein sequence ID" value="KGH26074.1"/>
    <property type="molecule type" value="Genomic_DNA"/>
</dbReference>
<reference evidence="1 2" key="1">
    <citation type="submission" date="2013-09" db="EMBL/GenBank/DDBJ databases">
        <title>High correlation between genotypes and phenotypes of environmental bacteria Comamonas testosteroni strains.</title>
        <authorList>
            <person name="Liu L."/>
            <person name="Zhu W."/>
            <person name="Xia X."/>
            <person name="Xu B."/>
            <person name="Luo M."/>
            <person name="Wang G."/>
        </authorList>
    </citation>
    <scope>NUCLEOTIDE SEQUENCE [LARGE SCALE GENOMIC DNA]</scope>
    <source>
        <strain evidence="1 2">JL40</strain>
    </source>
</reference>
<dbReference type="RefSeq" id="WP_052084978.1">
    <property type="nucleotide sequence ID" value="NZ_AWOR01000077.1"/>
</dbReference>
<evidence type="ECO:0000313" key="2">
    <source>
        <dbReference type="Proteomes" id="UP000029553"/>
    </source>
</evidence>
<dbReference type="Proteomes" id="UP000029553">
    <property type="component" value="Unassembled WGS sequence"/>
</dbReference>
<proteinExistence type="predicted"/>
<sequence>MRGGYYKIPPIRPELQAAYDEMKATGQFFAFAVCQTWDAKSWKVNTKKGNIYCALDERFSTEEEAHAAGAAWLEKQEK</sequence>
<protein>
    <submittedName>
        <fullName evidence="1">Uncharacterized protein</fullName>
    </submittedName>
</protein>
<dbReference type="AlphaFoldDB" id="A0A096F7X7"/>
<name>A0A096F7X7_COMTE</name>
<comment type="caution">
    <text evidence="1">The sequence shown here is derived from an EMBL/GenBank/DDBJ whole genome shotgun (WGS) entry which is preliminary data.</text>
</comment>